<dbReference type="GO" id="GO:0047372">
    <property type="term" value="F:monoacylglycerol lipase activity"/>
    <property type="evidence" value="ECO:0007669"/>
    <property type="project" value="TreeGrafter"/>
</dbReference>
<dbReference type="InterPro" id="IPR029058">
    <property type="entry name" value="AB_hydrolase_fold"/>
</dbReference>
<evidence type="ECO:0000313" key="2">
    <source>
        <dbReference type="EMBL" id="KAF2400574.1"/>
    </source>
</evidence>
<dbReference type="InterPro" id="IPR000073">
    <property type="entry name" value="AB_hydrolase_1"/>
</dbReference>
<keyword evidence="2" id="KW-0378">Hydrolase</keyword>
<organism evidence="2 3">
    <name type="scientific">Trichodelitschia bisporula</name>
    <dbReference type="NCBI Taxonomy" id="703511"/>
    <lineage>
        <taxon>Eukaryota</taxon>
        <taxon>Fungi</taxon>
        <taxon>Dikarya</taxon>
        <taxon>Ascomycota</taxon>
        <taxon>Pezizomycotina</taxon>
        <taxon>Dothideomycetes</taxon>
        <taxon>Dothideomycetes incertae sedis</taxon>
        <taxon>Phaeotrichales</taxon>
        <taxon>Phaeotrichaceae</taxon>
        <taxon>Trichodelitschia</taxon>
    </lineage>
</organism>
<accession>A0A6G1HXB0</accession>
<reference evidence="2" key="1">
    <citation type="journal article" date="2020" name="Stud. Mycol.">
        <title>101 Dothideomycetes genomes: a test case for predicting lifestyles and emergence of pathogens.</title>
        <authorList>
            <person name="Haridas S."/>
            <person name="Albert R."/>
            <person name="Binder M."/>
            <person name="Bloem J."/>
            <person name="Labutti K."/>
            <person name="Salamov A."/>
            <person name="Andreopoulos B."/>
            <person name="Baker S."/>
            <person name="Barry K."/>
            <person name="Bills G."/>
            <person name="Bluhm B."/>
            <person name="Cannon C."/>
            <person name="Castanera R."/>
            <person name="Culley D."/>
            <person name="Daum C."/>
            <person name="Ezra D."/>
            <person name="Gonzalez J."/>
            <person name="Henrissat B."/>
            <person name="Kuo A."/>
            <person name="Liang C."/>
            <person name="Lipzen A."/>
            <person name="Lutzoni F."/>
            <person name="Magnuson J."/>
            <person name="Mondo S."/>
            <person name="Nolan M."/>
            <person name="Ohm R."/>
            <person name="Pangilinan J."/>
            <person name="Park H.-J."/>
            <person name="Ramirez L."/>
            <person name="Alfaro M."/>
            <person name="Sun H."/>
            <person name="Tritt A."/>
            <person name="Yoshinaga Y."/>
            <person name="Zwiers L.-H."/>
            <person name="Turgeon B."/>
            <person name="Goodwin S."/>
            <person name="Spatafora J."/>
            <person name="Crous P."/>
            <person name="Grigoriev I."/>
        </authorList>
    </citation>
    <scope>NUCLEOTIDE SEQUENCE</scope>
    <source>
        <strain evidence="2">CBS 262.69</strain>
    </source>
</reference>
<evidence type="ECO:0000313" key="3">
    <source>
        <dbReference type="Proteomes" id="UP000799640"/>
    </source>
</evidence>
<dbReference type="Gene3D" id="3.40.50.1820">
    <property type="entry name" value="alpha/beta hydrolase"/>
    <property type="match status" value="1"/>
</dbReference>
<feature type="domain" description="AB hydrolase-1" evidence="1">
    <location>
        <begin position="42"/>
        <end position="145"/>
    </location>
</feature>
<dbReference type="Pfam" id="PF00561">
    <property type="entry name" value="Abhydrolase_1"/>
    <property type="match status" value="1"/>
</dbReference>
<proteinExistence type="predicted"/>
<gene>
    <name evidence="2" type="ORF">EJ06DRAFT_397199</name>
</gene>
<protein>
    <submittedName>
        <fullName evidence="2">Alpha/beta-hydrolase</fullName>
    </submittedName>
</protein>
<dbReference type="OrthoDB" id="408373at2759"/>
<dbReference type="EMBL" id="ML996694">
    <property type="protein sequence ID" value="KAF2400574.1"/>
    <property type="molecule type" value="Genomic_DNA"/>
</dbReference>
<evidence type="ECO:0000259" key="1">
    <source>
        <dbReference type="Pfam" id="PF00561"/>
    </source>
</evidence>
<dbReference type="GO" id="GO:0016020">
    <property type="term" value="C:membrane"/>
    <property type="evidence" value="ECO:0007669"/>
    <property type="project" value="TreeGrafter"/>
</dbReference>
<dbReference type="PANTHER" id="PTHR43798">
    <property type="entry name" value="MONOACYLGLYCEROL LIPASE"/>
    <property type="match status" value="1"/>
</dbReference>
<sequence length="282" mass="31143">MSVTIRKAYVDTPHGQLHYRYAAPVLAADAKPKETLLFLHKSASSSVSYELLMGMYAAKGHPCYAPDYPGFGRSFDPDAEAIALIEKDGTAWFAKLVLNAVRSLGVQTAHIIGHHSGTALALELAATVPEFTKSIALVGPAVMSEEERAAMKEVYFAPFNEPRPDGGHLLKTWEYLAHMGVGEDIGMWQREALDHLRAWRGRTLIYGAVWAQECEALYMKIECPILLMCARDDVLWKYFGHVKSLRPEIPAVEVGGANFELDRDAGGIEKAWTSFMETLSGV</sequence>
<dbReference type="Proteomes" id="UP000799640">
    <property type="component" value="Unassembled WGS sequence"/>
</dbReference>
<keyword evidence="3" id="KW-1185">Reference proteome</keyword>
<dbReference type="PANTHER" id="PTHR43798:SF33">
    <property type="entry name" value="HYDROLASE, PUTATIVE (AFU_ORTHOLOGUE AFUA_2G14860)-RELATED"/>
    <property type="match status" value="1"/>
</dbReference>
<dbReference type="GO" id="GO:0046464">
    <property type="term" value="P:acylglycerol catabolic process"/>
    <property type="evidence" value="ECO:0007669"/>
    <property type="project" value="TreeGrafter"/>
</dbReference>
<dbReference type="InterPro" id="IPR050266">
    <property type="entry name" value="AB_hydrolase_sf"/>
</dbReference>
<dbReference type="SUPFAM" id="SSF53474">
    <property type="entry name" value="alpha/beta-Hydrolases"/>
    <property type="match status" value="1"/>
</dbReference>
<name>A0A6G1HXB0_9PEZI</name>
<dbReference type="AlphaFoldDB" id="A0A6G1HXB0"/>